<accession>A0A4V5ZYE6</accession>
<reference evidence="1 2" key="2">
    <citation type="journal article" date="2019" name="G3 (Bethesda)">
        <title>Hybrid Assembly of the Genome of the Entomopathogenic Nematode Steinernema carpocapsae Identifies the X-Chromosome.</title>
        <authorList>
            <person name="Serra L."/>
            <person name="Macchietto M."/>
            <person name="Macias-Munoz A."/>
            <person name="McGill C.J."/>
            <person name="Rodriguez I.M."/>
            <person name="Rodriguez B."/>
            <person name="Murad R."/>
            <person name="Mortazavi A."/>
        </authorList>
    </citation>
    <scope>NUCLEOTIDE SEQUENCE [LARGE SCALE GENOMIC DNA]</scope>
    <source>
        <strain evidence="1 2">ALL</strain>
    </source>
</reference>
<dbReference type="Proteomes" id="UP000298663">
    <property type="component" value="Unassembled WGS sequence"/>
</dbReference>
<dbReference type="EMBL" id="AZBU02000010">
    <property type="protein sequence ID" value="TKR63405.1"/>
    <property type="molecule type" value="Genomic_DNA"/>
</dbReference>
<protein>
    <submittedName>
        <fullName evidence="1">Uncharacterized protein</fullName>
    </submittedName>
</protein>
<keyword evidence="2" id="KW-1185">Reference proteome</keyword>
<proteinExistence type="predicted"/>
<organism evidence="1 2">
    <name type="scientific">Steinernema carpocapsae</name>
    <name type="common">Entomopathogenic nematode</name>
    <dbReference type="NCBI Taxonomy" id="34508"/>
    <lineage>
        <taxon>Eukaryota</taxon>
        <taxon>Metazoa</taxon>
        <taxon>Ecdysozoa</taxon>
        <taxon>Nematoda</taxon>
        <taxon>Chromadorea</taxon>
        <taxon>Rhabditida</taxon>
        <taxon>Tylenchina</taxon>
        <taxon>Panagrolaimomorpha</taxon>
        <taxon>Strongyloidoidea</taxon>
        <taxon>Steinernematidae</taxon>
        <taxon>Steinernema</taxon>
    </lineage>
</organism>
<comment type="caution">
    <text evidence="1">The sequence shown here is derived from an EMBL/GenBank/DDBJ whole genome shotgun (WGS) entry which is preliminary data.</text>
</comment>
<sequence length="172" mass="19339">MRAKIGNEAHESDPDCLDLITTYKNGAIRPKRPHEKVLFRRSAMYNNSRHLGLLHIHGIPASGSSWKLSVERPNGFRNMFQRFHGPQSQVKNPQLLEFSPRAHSPFRNSLFLCVTVRVREYGYYLVIERQNRSAHAKEKLATSGGAEFRASAVSGAISIDADPNRSYSGSSD</sequence>
<dbReference type="AlphaFoldDB" id="A0A4V5ZYE6"/>
<reference evidence="1 2" key="1">
    <citation type="journal article" date="2015" name="Genome Biol.">
        <title>Comparative genomics of Steinernema reveals deeply conserved gene regulatory networks.</title>
        <authorList>
            <person name="Dillman A.R."/>
            <person name="Macchietto M."/>
            <person name="Porter C.F."/>
            <person name="Rogers A."/>
            <person name="Williams B."/>
            <person name="Antoshechkin I."/>
            <person name="Lee M.M."/>
            <person name="Goodwin Z."/>
            <person name="Lu X."/>
            <person name="Lewis E.E."/>
            <person name="Goodrich-Blair H."/>
            <person name="Stock S.P."/>
            <person name="Adams B.J."/>
            <person name="Sternberg P.W."/>
            <person name="Mortazavi A."/>
        </authorList>
    </citation>
    <scope>NUCLEOTIDE SEQUENCE [LARGE SCALE GENOMIC DNA]</scope>
    <source>
        <strain evidence="1 2">ALL</strain>
    </source>
</reference>
<gene>
    <name evidence="1" type="ORF">L596_027240</name>
</gene>
<evidence type="ECO:0000313" key="1">
    <source>
        <dbReference type="EMBL" id="TKR63405.1"/>
    </source>
</evidence>
<evidence type="ECO:0000313" key="2">
    <source>
        <dbReference type="Proteomes" id="UP000298663"/>
    </source>
</evidence>
<name>A0A4V5ZYE6_STECR</name>